<protein>
    <submittedName>
        <fullName evidence="1">Uncharacterized protein</fullName>
    </submittedName>
</protein>
<dbReference type="Proteomes" id="UP001358586">
    <property type="component" value="Chromosome 5"/>
</dbReference>
<proteinExistence type="predicted"/>
<evidence type="ECO:0000313" key="1">
    <source>
        <dbReference type="EMBL" id="KAK5833591.1"/>
    </source>
</evidence>
<comment type="caution">
    <text evidence="1">The sequence shown here is derived from an EMBL/GenBank/DDBJ whole genome shotgun (WGS) entry which is preliminary data.</text>
</comment>
<gene>
    <name evidence="1" type="ORF">PVK06_017439</name>
</gene>
<reference evidence="1 2" key="1">
    <citation type="submission" date="2023-03" db="EMBL/GenBank/DDBJ databases">
        <title>WGS of Gossypium arboreum.</title>
        <authorList>
            <person name="Yu D."/>
        </authorList>
    </citation>
    <scope>NUCLEOTIDE SEQUENCE [LARGE SCALE GENOMIC DNA]</scope>
    <source>
        <tissue evidence="1">Leaf</tissue>
    </source>
</reference>
<organism evidence="1 2">
    <name type="scientific">Gossypium arboreum</name>
    <name type="common">Tree cotton</name>
    <name type="synonym">Gossypium nanking</name>
    <dbReference type="NCBI Taxonomy" id="29729"/>
    <lineage>
        <taxon>Eukaryota</taxon>
        <taxon>Viridiplantae</taxon>
        <taxon>Streptophyta</taxon>
        <taxon>Embryophyta</taxon>
        <taxon>Tracheophyta</taxon>
        <taxon>Spermatophyta</taxon>
        <taxon>Magnoliopsida</taxon>
        <taxon>eudicotyledons</taxon>
        <taxon>Gunneridae</taxon>
        <taxon>Pentapetalae</taxon>
        <taxon>rosids</taxon>
        <taxon>malvids</taxon>
        <taxon>Malvales</taxon>
        <taxon>Malvaceae</taxon>
        <taxon>Malvoideae</taxon>
        <taxon>Gossypium</taxon>
    </lineage>
</organism>
<accession>A0ABR0Q2Z8</accession>
<dbReference type="EMBL" id="JARKNE010000005">
    <property type="protein sequence ID" value="KAK5833591.1"/>
    <property type="molecule type" value="Genomic_DNA"/>
</dbReference>
<evidence type="ECO:0000313" key="2">
    <source>
        <dbReference type="Proteomes" id="UP001358586"/>
    </source>
</evidence>
<keyword evidence="2" id="KW-1185">Reference proteome</keyword>
<sequence>MTQCLYMGDVDKVDRVEGMISIDVMSSRVTVENRQMEVIGGSVKVSIDIEAIDFGHNFRDFRDHRIPPIKDVYLGPMDHDGFDSPKEDVSNSYNVVMVTPKQILIPTQQRSVVAKRATNYMGNKESTRDEQ</sequence>
<name>A0ABR0Q2Z8_GOSAR</name>